<evidence type="ECO:0000256" key="5">
    <source>
        <dbReference type="HAMAP-Rule" id="MF_01609"/>
    </source>
</evidence>
<evidence type="ECO:0000256" key="2">
    <source>
        <dbReference type="ARBA" id="ARBA00022741"/>
    </source>
</evidence>
<dbReference type="Proteomes" id="UP000179642">
    <property type="component" value="Unassembled WGS sequence"/>
</dbReference>
<keyword evidence="7" id="KW-1185">Reference proteome</keyword>
<dbReference type="InterPro" id="IPR011793">
    <property type="entry name" value="YbdK"/>
</dbReference>
<dbReference type="GO" id="GO:0005524">
    <property type="term" value="F:ATP binding"/>
    <property type="evidence" value="ECO:0007669"/>
    <property type="project" value="UniProtKB-KW"/>
</dbReference>
<dbReference type="AlphaFoldDB" id="A0A1S2QC87"/>
<evidence type="ECO:0000313" key="7">
    <source>
        <dbReference type="Proteomes" id="UP000179642"/>
    </source>
</evidence>
<comment type="function">
    <text evidence="5">ATP-dependent carboxylate-amine ligase which exhibits weak glutamate--cysteine ligase activity.</text>
</comment>
<dbReference type="GO" id="GO:0042398">
    <property type="term" value="P:modified amino acid biosynthetic process"/>
    <property type="evidence" value="ECO:0007669"/>
    <property type="project" value="InterPro"/>
</dbReference>
<gene>
    <name evidence="6" type="ORF">BIV23_20665</name>
</gene>
<sequence>MTVGVEEEFLLVDPRTRLLMPVAAPVIATAEARLDDRVAPELTRYQVETRTDPHRDLGALTEQLYAHRLHLSRAASAHGAGLVSSGTPVLSPTGAPPFMPGDRYERSARAFGALDEEQVCCACHVHVGMDSREEAVQVSNHLRAWIAVLIAVAANSPLWGGRDTGHASWRTVCWARWPAAGPPPYFESADHYDDLVATLIGTGVVLDAGGIYWDIRPSHHLPTLEVRVADAALTVDDTVLIAALVRAAAATALAEVRAGRPAPRPDPHLLRAASWHSAREGLTGTALDPVSRLRTPSSRRMHSLLAWIRPALARHGDTALFDSLLSRLDLHGTGAVQQRAALRQRRRPTDTVDYLIAHTLTAPGGGGRG</sequence>
<protein>
    <recommendedName>
        <fullName evidence="5">Putative glutamate--cysteine ligase 2</fullName>
        <ecNumber evidence="5">6.3.2.2</ecNumber>
    </recommendedName>
    <alternativeName>
        <fullName evidence="5">Gamma-glutamylcysteine synthetase 2</fullName>
        <shortName evidence="5">GCS 2</shortName>
        <shortName evidence="5">Gamma-GCS 2</shortName>
    </alternativeName>
</protein>
<evidence type="ECO:0000256" key="4">
    <source>
        <dbReference type="ARBA" id="ARBA00048819"/>
    </source>
</evidence>
<dbReference type="InterPro" id="IPR014746">
    <property type="entry name" value="Gln_synth/guanido_kin_cat_dom"/>
</dbReference>
<comment type="caution">
    <text evidence="6">The sequence shown here is derived from an EMBL/GenBank/DDBJ whole genome shotgun (WGS) entry which is preliminary data.</text>
</comment>
<evidence type="ECO:0000256" key="1">
    <source>
        <dbReference type="ARBA" id="ARBA00022598"/>
    </source>
</evidence>
<keyword evidence="2 5" id="KW-0547">Nucleotide-binding</keyword>
<dbReference type="EMBL" id="MLYO01000034">
    <property type="protein sequence ID" value="OIK03674.1"/>
    <property type="molecule type" value="Genomic_DNA"/>
</dbReference>
<keyword evidence="1 5" id="KW-0436">Ligase</keyword>
<organism evidence="6 7">
    <name type="scientific">Streptomyces monashensis</name>
    <dbReference type="NCBI Taxonomy" id="1678012"/>
    <lineage>
        <taxon>Bacteria</taxon>
        <taxon>Bacillati</taxon>
        <taxon>Actinomycetota</taxon>
        <taxon>Actinomycetes</taxon>
        <taxon>Kitasatosporales</taxon>
        <taxon>Streptomycetaceae</taxon>
        <taxon>Streptomyces</taxon>
    </lineage>
</organism>
<dbReference type="EC" id="6.3.2.2" evidence="5"/>
<dbReference type="GO" id="GO:0004357">
    <property type="term" value="F:glutamate-cysteine ligase activity"/>
    <property type="evidence" value="ECO:0007669"/>
    <property type="project" value="UniProtKB-EC"/>
</dbReference>
<dbReference type="SUPFAM" id="SSF55931">
    <property type="entry name" value="Glutamine synthetase/guanido kinase"/>
    <property type="match status" value="1"/>
</dbReference>
<proteinExistence type="inferred from homology"/>
<accession>A0A1S2QC87</accession>
<dbReference type="Gene3D" id="3.30.590.20">
    <property type="match status" value="1"/>
</dbReference>
<dbReference type="PANTHER" id="PTHR36510:SF1">
    <property type="entry name" value="GLUTAMATE--CYSTEINE LIGASE 2-RELATED"/>
    <property type="match status" value="1"/>
</dbReference>
<dbReference type="PANTHER" id="PTHR36510">
    <property type="entry name" value="GLUTAMATE--CYSTEINE LIGASE 2-RELATED"/>
    <property type="match status" value="1"/>
</dbReference>
<dbReference type="NCBIfam" id="TIGR02050">
    <property type="entry name" value="gshA_cyan_rel"/>
    <property type="match status" value="1"/>
</dbReference>
<dbReference type="HAMAP" id="MF_01609">
    <property type="entry name" value="Glu_cys_ligase_2"/>
    <property type="match status" value="1"/>
</dbReference>
<comment type="similarity">
    <text evidence="5">Belongs to the glutamate--cysteine ligase type 2 family. YbdK subfamily.</text>
</comment>
<evidence type="ECO:0000256" key="3">
    <source>
        <dbReference type="ARBA" id="ARBA00022840"/>
    </source>
</evidence>
<dbReference type="NCBIfam" id="NF010041">
    <property type="entry name" value="PRK13517.1-1"/>
    <property type="match status" value="1"/>
</dbReference>
<dbReference type="InterPro" id="IPR050141">
    <property type="entry name" value="GCL_type2/YbdK_subfam"/>
</dbReference>
<name>A0A1S2QC87_9ACTN</name>
<keyword evidence="3 5" id="KW-0067">ATP-binding</keyword>
<dbReference type="Pfam" id="PF04107">
    <property type="entry name" value="GCS2"/>
    <property type="match status" value="1"/>
</dbReference>
<comment type="catalytic activity">
    <reaction evidence="4 5">
        <text>L-cysteine + L-glutamate + ATP = gamma-L-glutamyl-L-cysteine + ADP + phosphate + H(+)</text>
        <dbReference type="Rhea" id="RHEA:13285"/>
        <dbReference type="ChEBI" id="CHEBI:15378"/>
        <dbReference type="ChEBI" id="CHEBI:29985"/>
        <dbReference type="ChEBI" id="CHEBI:30616"/>
        <dbReference type="ChEBI" id="CHEBI:35235"/>
        <dbReference type="ChEBI" id="CHEBI:43474"/>
        <dbReference type="ChEBI" id="CHEBI:58173"/>
        <dbReference type="ChEBI" id="CHEBI:456216"/>
        <dbReference type="EC" id="6.3.2.2"/>
    </reaction>
</comment>
<dbReference type="InterPro" id="IPR006336">
    <property type="entry name" value="GCS2"/>
</dbReference>
<evidence type="ECO:0000313" key="6">
    <source>
        <dbReference type="EMBL" id="OIK03674.1"/>
    </source>
</evidence>
<reference evidence="6 7" key="1">
    <citation type="submission" date="2016-10" db="EMBL/GenBank/DDBJ databases">
        <title>Genome sequence of Streptomyces sp. MUSC 1.</title>
        <authorList>
            <person name="Lee L.-H."/>
            <person name="Ser H.-L."/>
            <person name="Law J.W.-F."/>
        </authorList>
    </citation>
    <scope>NUCLEOTIDE SEQUENCE [LARGE SCALE GENOMIC DNA]</scope>
    <source>
        <strain evidence="6 7">MUSC 1</strain>
    </source>
</reference>